<name>A0A0F9LSV7_9ZZZZ</name>
<evidence type="ECO:0000313" key="1">
    <source>
        <dbReference type="EMBL" id="KKM90141.1"/>
    </source>
</evidence>
<accession>A0A0F9LSV7</accession>
<sequence>MVIDSRLVNGVNGGGGGGGGSITSPTVTGTARTVDDIVLLDVPTNQYRKTRHDGNLSFLPTPGGTPTNPAQEIVSGPIISFNVSDSQAFYRWTGFFEFDNNEHDFNIEASDQFRVK</sequence>
<protein>
    <submittedName>
        <fullName evidence="1">Uncharacterized protein</fullName>
    </submittedName>
</protein>
<comment type="caution">
    <text evidence="1">The sequence shown here is derived from an EMBL/GenBank/DDBJ whole genome shotgun (WGS) entry which is preliminary data.</text>
</comment>
<dbReference type="AlphaFoldDB" id="A0A0F9LSV7"/>
<reference evidence="1" key="1">
    <citation type="journal article" date="2015" name="Nature">
        <title>Complex archaea that bridge the gap between prokaryotes and eukaryotes.</title>
        <authorList>
            <person name="Spang A."/>
            <person name="Saw J.H."/>
            <person name="Jorgensen S.L."/>
            <person name="Zaremba-Niedzwiedzka K."/>
            <person name="Martijn J."/>
            <person name="Lind A.E."/>
            <person name="van Eijk R."/>
            <person name="Schleper C."/>
            <person name="Guy L."/>
            <person name="Ettema T.J."/>
        </authorList>
    </citation>
    <scope>NUCLEOTIDE SEQUENCE</scope>
</reference>
<proteinExistence type="predicted"/>
<organism evidence="1">
    <name type="scientific">marine sediment metagenome</name>
    <dbReference type="NCBI Taxonomy" id="412755"/>
    <lineage>
        <taxon>unclassified sequences</taxon>
        <taxon>metagenomes</taxon>
        <taxon>ecological metagenomes</taxon>
    </lineage>
</organism>
<dbReference type="EMBL" id="LAZR01006713">
    <property type="protein sequence ID" value="KKM90141.1"/>
    <property type="molecule type" value="Genomic_DNA"/>
</dbReference>
<gene>
    <name evidence="1" type="ORF">LCGC14_1241630</name>
</gene>